<accession>A0AAU7STS9</accession>
<feature type="region of interest" description="Disordered" evidence="1">
    <location>
        <begin position="1"/>
        <end position="47"/>
    </location>
</feature>
<gene>
    <name evidence="2" type="ORF">ABJ384_07800</name>
</gene>
<organism evidence="2">
    <name type="scientific">Acinetobacter sp. A1-4-2</name>
    <dbReference type="NCBI Taxonomy" id="3156489"/>
    <lineage>
        <taxon>Bacteria</taxon>
        <taxon>Pseudomonadati</taxon>
        <taxon>Pseudomonadota</taxon>
        <taxon>Gammaproteobacteria</taxon>
        <taxon>Moraxellales</taxon>
        <taxon>Moraxellaceae</taxon>
        <taxon>Acinetobacter</taxon>
    </lineage>
</organism>
<dbReference type="EMBL" id="CP157981">
    <property type="protein sequence ID" value="XBU14399.1"/>
    <property type="molecule type" value="Genomic_DNA"/>
</dbReference>
<proteinExistence type="predicted"/>
<evidence type="ECO:0000313" key="2">
    <source>
        <dbReference type="EMBL" id="XBU14399.1"/>
    </source>
</evidence>
<reference evidence="2" key="1">
    <citation type="submission" date="2024-06" db="EMBL/GenBank/DDBJ databases">
        <authorList>
            <person name="Song Z."/>
        </authorList>
    </citation>
    <scope>NUCLEOTIDE SEQUENCE</scope>
    <source>
        <strain evidence="2">A1-4-2</strain>
    </source>
</reference>
<protein>
    <submittedName>
        <fullName evidence="2">Uncharacterized protein</fullName>
    </submittedName>
</protein>
<dbReference type="RefSeq" id="WP_349926550.1">
    <property type="nucleotide sequence ID" value="NZ_CP157981.1"/>
</dbReference>
<sequence length="47" mass="5602">MSNKSQPQNQTDMNQRNQPIKQLHHLPQQDHKHNQQKESGKQSQNEK</sequence>
<dbReference type="AlphaFoldDB" id="A0AAU7STS9"/>
<feature type="compositionally biased region" description="Basic and acidic residues" evidence="1">
    <location>
        <begin position="27"/>
        <end position="47"/>
    </location>
</feature>
<name>A0AAU7STS9_9GAMM</name>
<evidence type="ECO:0000256" key="1">
    <source>
        <dbReference type="SAM" id="MobiDB-lite"/>
    </source>
</evidence>
<feature type="compositionally biased region" description="Polar residues" evidence="1">
    <location>
        <begin position="1"/>
        <end position="20"/>
    </location>
</feature>